<organism evidence="6 7">
    <name type="scientific">Conidiobolus coronatus (strain ATCC 28846 / CBS 209.66 / NRRL 28638)</name>
    <name type="common">Delacroixia coronata</name>
    <dbReference type="NCBI Taxonomy" id="796925"/>
    <lineage>
        <taxon>Eukaryota</taxon>
        <taxon>Fungi</taxon>
        <taxon>Fungi incertae sedis</taxon>
        <taxon>Zoopagomycota</taxon>
        <taxon>Entomophthoromycotina</taxon>
        <taxon>Entomophthoromycetes</taxon>
        <taxon>Entomophthorales</taxon>
        <taxon>Ancylistaceae</taxon>
        <taxon>Conidiobolus</taxon>
    </lineage>
</organism>
<evidence type="ECO:0000256" key="2">
    <source>
        <dbReference type="ARBA" id="ARBA00023157"/>
    </source>
</evidence>
<name>A0A137PF61_CONC2</name>
<gene>
    <name evidence="6" type="ORF">CONCODRAFT_3450</name>
</gene>
<dbReference type="STRING" id="796925.A0A137PF61"/>
<keyword evidence="7" id="KW-1185">Reference proteome</keyword>
<dbReference type="Proteomes" id="UP000070444">
    <property type="component" value="Unassembled WGS sequence"/>
</dbReference>
<feature type="signal peptide" evidence="4">
    <location>
        <begin position="1"/>
        <end position="19"/>
    </location>
</feature>
<dbReference type="AlphaFoldDB" id="A0A137PF61"/>
<dbReference type="GO" id="GO:0005615">
    <property type="term" value="C:extracellular space"/>
    <property type="evidence" value="ECO:0007669"/>
    <property type="project" value="TreeGrafter"/>
</dbReference>
<keyword evidence="3" id="KW-0325">Glycoprotein</keyword>
<evidence type="ECO:0000259" key="5">
    <source>
        <dbReference type="PROSITE" id="PS50015"/>
    </source>
</evidence>
<keyword evidence="2" id="KW-1015">Disulfide bond</keyword>
<dbReference type="CDD" id="cd00842">
    <property type="entry name" value="MPP_ASMase"/>
    <property type="match status" value="1"/>
</dbReference>
<feature type="domain" description="Saposin B-type" evidence="5">
    <location>
        <begin position="86"/>
        <end position="172"/>
    </location>
</feature>
<proteinExistence type="predicted"/>
<dbReference type="Pfam" id="PF00149">
    <property type="entry name" value="Metallophos"/>
    <property type="match status" value="1"/>
</dbReference>
<dbReference type="OrthoDB" id="282973at2759"/>
<dbReference type="InterPro" id="IPR008139">
    <property type="entry name" value="SaposinB_dom"/>
</dbReference>
<dbReference type="InterPro" id="IPR004843">
    <property type="entry name" value="Calcineurin-like_PHP"/>
</dbReference>
<evidence type="ECO:0000256" key="1">
    <source>
        <dbReference type="ARBA" id="ARBA00022801"/>
    </source>
</evidence>
<keyword evidence="4" id="KW-0732">Signal</keyword>
<sequence>MNIKLWSLVLATLIPSVVAKEQKDDIYLGSNWINADFSDIETVQQWSQLTDEFVKNVKENNTDTVTRSAKFGIVDVIAPIFSKVKAEATCVACDFLMNAVHKLTYVPFTHNWLLKGFTAGCKLAGRPDIECEGYVKSYGEEYLDVIHKMDFDKEYIGKLACFHLARTCPHPEIPDAEWNLPEPKKVVSPQPTGKELKILHLSDFHYDSTYVEGSEADCRRSICCQKDSHEDEKDPSIIKKPASKWGEYKCDMPLPTLESMLQHIGQMNSKEKFDMLLFTGDIPAHDAFRETKEHSKATEHAAYNLLQKYLDPKTTKFYPVIGNHESVPSNLFPELGSEKQKGYDLYDFIAGEWQGWLPGNALSSIKKAGYYSMNHSDKLKVLVLNNNLCYSYNVWILLDPENSDPSGMLAWAVNELKDAESKGQKVYIASH</sequence>
<protein>
    <recommendedName>
        <fullName evidence="5">Saposin B-type domain-containing protein</fullName>
    </recommendedName>
</protein>
<accession>A0A137PF61</accession>
<reference evidence="6 7" key="1">
    <citation type="journal article" date="2015" name="Genome Biol. Evol.">
        <title>Phylogenomic analyses indicate that early fungi evolved digesting cell walls of algal ancestors of land plants.</title>
        <authorList>
            <person name="Chang Y."/>
            <person name="Wang S."/>
            <person name="Sekimoto S."/>
            <person name="Aerts A.L."/>
            <person name="Choi C."/>
            <person name="Clum A."/>
            <person name="LaButti K.M."/>
            <person name="Lindquist E.A."/>
            <person name="Yee Ngan C."/>
            <person name="Ohm R.A."/>
            <person name="Salamov A.A."/>
            <person name="Grigoriev I.V."/>
            <person name="Spatafora J.W."/>
            <person name="Berbee M.L."/>
        </authorList>
    </citation>
    <scope>NUCLEOTIDE SEQUENCE [LARGE SCALE GENOMIC DNA]</scope>
    <source>
        <strain evidence="6 7">NRRL 28638</strain>
    </source>
</reference>
<evidence type="ECO:0000256" key="4">
    <source>
        <dbReference type="SAM" id="SignalP"/>
    </source>
</evidence>
<evidence type="ECO:0000313" key="6">
    <source>
        <dbReference type="EMBL" id="KXN73629.1"/>
    </source>
</evidence>
<dbReference type="SUPFAM" id="SSF56300">
    <property type="entry name" value="Metallo-dependent phosphatases"/>
    <property type="match status" value="1"/>
</dbReference>
<feature type="chain" id="PRO_5007294773" description="Saposin B-type domain-containing protein" evidence="4">
    <location>
        <begin position="20"/>
        <end position="431"/>
    </location>
</feature>
<keyword evidence="1" id="KW-0378">Hydrolase</keyword>
<dbReference type="EMBL" id="KQ964434">
    <property type="protein sequence ID" value="KXN73629.1"/>
    <property type="molecule type" value="Genomic_DNA"/>
</dbReference>
<dbReference type="PANTHER" id="PTHR10340:SF34">
    <property type="entry name" value="SPHINGOMYELIN PHOSPHODIESTERASE"/>
    <property type="match status" value="1"/>
</dbReference>
<dbReference type="GO" id="GO:0008081">
    <property type="term" value="F:phosphoric diester hydrolase activity"/>
    <property type="evidence" value="ECO:0007669"/>
    <property type="project" value="TreeGrafter"/>
</dbReference>
<evidence type="ECO:0000256" key="3">
    <source>
        <dbReference type="ARBA" id="ARBA00023180"/>
    </source>
</evidence>
<evidence type="ECO:0000313" key="7">
    <source>
        <dbReference type="Proteomes" id="UP000070444"/>
    </source>
</evidence>
<dbReference type="Gene3D" id="3.60.21.10">
    <property type="match status" value="1"/>
</dbReference>
<dbReference type="InterPro" id="IPR029052">
    <property type="entry name" value="Metallo-depent_PP-like"/>
</dbReference>
<dbReference type="InterPro" id="IPR041805">
    <property type="entry name" value="ASMase/PPN1_MPP"/>
</dbReference>
<dbReference type="PROSITE" id="PS50015">
    <property type="entry name" value="SAP_B"/>
    <property type="match status" value="1"/>
</dbReference>
<feature type="non-terminal residue" evidence="6">
    <location>
        <position position="431"/>
    </location>
</feature>
<dbReference type="PANTHER" id="PTHR10340">
    <property type="entry name" value="SPHINGOMYELIN PHOSPHODIESTERASE"/>
    <property type="match status" value="1"/>
</dbReference>